<dbReference type="Proteomes" id="UP000823775">
    <property type="component" value="Unassembled WGS sequence"/>
</dbReference>
<feature type="compositionally biased region" description="Acidic residues" evidence="1">
    <location>
        <begin position="158"/>
        <end position="168"/>
    </location>
</feature>
<accession>A0ABS8W0F4</accession>
<feature type="compositionally biased region" description="Basic and acidic residues" evidence="1">
    <location>
        <begin position="181"/>
        <end position="190"/>
    </location>
</feature>
<sequence length="190" mass="21495">MKSPYMVPKPSKGKGVSSLSHGSKRPKRTSEEEQNDMSSLQQPLRRYGLCWVTEKEDRSQTLGLNFVFNALGDCNLNMGHQIEEEETDYRPVYDQRGIDMTKTKELEGVYGPLLSVNECNARIDNMLSHLVGPGFEEPLDDGVSTEDEMARVDSDIEYSDVEEEDSEMGEAALAPTDDEECRPKEFFFHS</sequence>
<gene>
    <name evidence="2" type="ORF">HAX54_041640</name>
</gene>
<evidence type="ECO:0000256" key="1">
    <source>
        <dbReference type="SAM" id="MobiDB-lite"/>
    </source>
</evidence>
<name>A0ABS8W0F4_DATST</name>
<reference evidence="2 3" key="1">
    <citation type="journal article" date="2021" name="BMC Genomics">
        <title>Datura genome reveals duplications of psychoactive alkaloid biosynthetic genes and high mutation rate following tissue culture.</title>
        <authorList>
            <person name="Rajewski A."/>
            <person name="Carter-House D."/>
            <person name="Stajich J."/>
            <person name="Litt A."/>
        </authorList>
    </citation>
    <scope>NUCLEOTIDE SEQUENCE [LARGE SCALE GENOMIC DNA]</scope>
    <source>
        <strain evidence="2">AR-01</strain>
    </source>
</reference>
<evidence type="ECO:0000313" key="2">
    <source>
        <dbReference type="EMBL" id="MCE2054921.1"/>
    </source>
</evidence>
<protein>
    <submittedName>
        <fullName evidence="2">Uncharacterized protein</fullName>
    </submittedName>
</protein>
<organism evidence="2 3">
    <name type="scientific">Datura stramonium</name>
    <name type="common">Jimsonweed</name>
    <name type="synonym">Common thornapple</name>
    <dbReference type="NCBI Taxonomy" id="4076"/>
    <lineage>
        <taxon>Eukaryota</taxon>
        <taxon>Viridiplantae</taxon>
        <taxon>Streptophyta</taxon>
        <taxon>Embryophyta</taxon>
        <taxon>Tracheophyta</taxon>
        <taxon>Spermatophyta</taxon>
        <taxon>Magnoliopsida</taxon>
        <taxon>eudicotyledons</taxon>
        <taxon>Gunneridae</taxon>
        <taxon>Pentapetalae</taxon>
        <taxon>asterids</taxon>
        <taxon>lamiids</taxon>
        <taxon>Solanales</taxon>
        <taxon>Solanaceae</taxon>
        <taxon>Solanoideae</taxon>
        <taxon>Datureae</taxon>
        <taxon>Datura</taxon>
    </lineage>
</organism>
<comment type="caution">
    <text evidence="2">The sequence shown here is derived from an EMBL/GenBank/DDBJ whole genome shotgun (WGS) entry which is preliminary data.</text>
</comment>
<feature type="region of interest" description="Disordered" evidence="1">
    <location>
        <begin position="158"/>
        <end position="190"/>
    </location>
</feature>
<feature type="region of interest" description="Disordered" evidence="1">
    <location>
        <begin position="1"/>
        <end position="40"/>
    </location>
</feature>
<proteinExistence type="predicted"/>
<dbReference type="EMBL" id="JACEIK010006018">
    <property type="protein sequence ID" value="MCE2054921.1"/>
    <property type="molecule type" value="Genomic_DNA"/>
</dbReference>
<evidence type="ECO:0000313" key="3">
    <source>
        <dbReference type="Proteomes" id="UP000823775"/>
    </source>
</evidence>
<keyword evidence="3" id="KW-1185">Reference proteome</keyword>